<dbReference type="PANTHER" id="PTHR11607:SF3">
    <property type="entry name" value="LYSOSOMAL ALPHA-MANNOSIDASE"/>
    <property type="match status" value="1"/>
</dbReference>
<dbReference type="VEuPathDB" id="VectorBase:LDEU010567"/>
<dbReference type="InterPro" id="IPR050843">
    <property type="entry name" value="Glycosyl_Hydrlase_38"/>
</dbReference>
<organism evidence="2 3">
    <name type="scientific">Leptotrombidium deliense</name>
    <dbReference type="NCBI Taxonomy" id="299467"/>
    <lineage>
        <taxon>Eukaryota</taxon>
        <taxon>Metazoa</taxon>
        <taxon>Ecdysozoa</taxon>
        <taxon>Arthropoda</taxon>
        <taxon>Chelicerata</taxon>
        <taxon>Arachnida</taxon>
        <taxon>Acari</taxon>
        <taxon>Acariformes</taxon>
        <taxon>Trombidiformes</taxon>
        <taxon>Prostigmata</taxon>
        <taxon>Anystina</taxon>
        <taxon>Parasitengona</taxon>
        <taxon>Trombiculoidea</taxon>
        <taxon>Trombiculidae</taxon>
        <taxon>Leptotrombidium</taxon>
    </lineage>
</organism>
<dbReference type="Gene3D" id="2.70.98.30">
    <property type="entry name" value="Golgi alpha-mannosidase II, domain 4"/>
    <property type="match status" value="1"/>
</dbReference>
<dbReference type="STRING" id="299467.A0A443S1X6"/>
<protein>
    <submittedName>
        <fullName evidence="2">Alpha-mannosidase 2-like protein</fullName>
    </submittedName>
</protein>
<dbReference type="InterPro" id="IPR011682">
    <property type="entry name" value="Glyco_hydro_38_C"/>
</dbReference>
<evidence type="ECO:0000313" key="3">
    <source>
        <dbReference type="Proteomes" id="UP000288716"/>
    </source>
</evidence>
<keyword evidence="3" id="KW-1185">Reference proteome</keyword>
<evidence type="ECO:0000313" key="2">
    <source>
        <dbReference type="EMBL" id="RWS21473.1"/>
    </source>
</evidence>
<dbReference type="Pfam" id="PF07748">
    <property type="entry name" value="Glyco_hydro_38C"/>
    <property type="match status" value="1"/>
</dbReference>
<dbReference type="GO" id="GO:0030246">
    <property type="term" value="F:carbohydrate binding"/>
    <property type="evidence" value="ECO:0007669"/>
    <property type="project" value="InterPro"/>
</dbReference>
<sequence>MTYGTRREYFAEKSGAYLFLPDSDEAKEIFFFNTKIRVTKGKIMSKVETIIDEKLKFVHQVLLVEGEEYFNVENRFNIQKNLFDNRELVMRIYTQINSNYEFFTDLNGLQMAHRRYYDKIPLQGNVYPMPTMMYFQNDNTRFNLITAQPLGTTMRHVGVVDVFLDRRLIQDDARGLNQGITDNKYTKESFKILIEKKPFENRKASFKSQIESLKQLNPIYLMHHNS</sequence>
<dbReference type="OrthoDB" id="6513640at2759"/>
<proteinExistence type="predicted"/>
<dbReference type="GO" id="GO:0006491">
    <property type="term" value="P:N-glycan processing"/>
    <property type="evidence" value="ECO:0007669"/>
    <property type="project" value="TreeGrafter"/>
</dbReference>
<dbReference type="SUPFAM" id="SSF74650">
    <property type="entry name" value="Galactose mutarotase-like"/>
    <property type="match status" value="1"/>
</dbReference>
<comment type="caution">
    <text evidence="2">The sequence shown here is derived from an EMBL/GenBank/DDBJ whole genome shotgun (WGS) entry which is preliminary data.</text>
</comment>
<dbReference type="AlphaFoldDB" id="A0A443S1X6"/>
<dbReference type="PANTHER" id="PTHR11607">
    <property type="entry name" value="ALPHA-MANNOSIDASE"/>
    <property type="match status" value="1"/>
</dbReference>
<evidence type="ECO:0000259" key="1">
    <source>
        <dbReference type="Pfam" id="PF07748"/>
    </source>
</evidence>
<dbReference type="EMBL" id="NCKV01012078">
    <property type="protein sequence ID" value="RWS21473.1"/>
    <property type="molecule type" value="Genomic_DNA"/>
</dbReference>
<feature type="domain" description="Glycosyl hydrolase family 38 C-terminal" evidence="1">
    <location>
        <begin position="12"/>
        <end position="174"/>
    </location>
</feature>
<reference evidence="2 3" key="1">
    <citation type="journal article" date="2018" name="Gigascience">
        <title>Genomes of trombidid mites reveal novel predicted allergens and laterally-transferred genes associated with secondary metabolism.</title>
        <authorList>
            <person name="Dong X."/>
            <person name="Chaisiri K."/>
            <person name="Xia D."/>
            <person name="Armstrong S.D."/>
            <person name="Fang Y."/>
            <person name="Donnelly M.J."/>
            <person name="Kadowaki T."/>
            <person name="McGarry J.W."/>
            <person name="Darby A.C."/>
            <person name="Makepeace B.L."/>
        </authorList>
    </citation>
    <scope>NUCLEOTIDE SEQUENCE [LARGE SCALE GENOMIC DNA]</scope>
    <source>
        <strain evidence="2">UoL-UT</strain>
    </source>
</reference>
<name>A0A443S1X6_9ACAR</name>
<dbReference type="GO" id="GO:0006013">
    <property type="term" value="P:mannose metabolic process"/>
    <property type="evidence" value="ECO:0007669"/>
    <property type="project" value="InterPro"/>
</dbReference>
<accession>A0A443S1X6</accession>
<dbReference type="Proteomes" id="UP000288716">
    <property type="component" value="Unassembled WGS sequence"/>
</dbReference>
<dbReference type="InterPro" id="IPR011013">
    <property type="entry name" value="Gal_mutarotase_sf_dom"/>
</dbReference>
<gene>
    <name evidence="2" type="ORF">B4U80_04977</name>
</gene>
<dbReference type="GO" id="GO:0000139">
    <property type="term" value="C:Golgi membrane"/>
    <property type="evidence" value="ECO:0007669"/>
    <property type="project" value="TreeGrafter"/>
</dbReference>
<dbReference type="GO" id="GO:0004559">
    <property type="term" value="F:alpha-mannosidase activity"/>
    <property type="evidence" value="ECO:0007669"/>
    <property type="project" value="InterPro"/>
</dbReference>